<accession>A0ABV4NMU4</accession>
<evidence type="ECO:0000256" key="1">
    <source>
        <dbReference type="SAM" id="SignalP"/>
    </source>
</evidence>
<comment type="caution">
    <text evidence="2">The sequence shown here is derived from an EMBL/GenBank/DDBJ whole genome shotgun (WGS) entry which is preliminary data.</text>
</comment>
<gene>
    <name evidence="2" type="ORF">ACCI51_07330</name>
</gene>
<organism evidence="2 3">
    <name type="scientific">Microbulbifer echini</name>
    <dbReference type="NCBI Taxonomy" id="1529067"/>
    <lineage>
        <taxon>Bacteria</taxon>
        <taxon>Pseudomonadati</taxon>
        <taxon>Pseudomonadota</taxon>
        <taxon>Gammaproteobacteria</taxon>
        <taxon>Cellvibrionales</taxon>
        <taxon>Microbulbiferaceae</taxon>
        <taxon>Microbulbifer</taxon>
    </lineage>
</organism>
<evidence type="ECO:0000313" key="3">
    <source>
        <dbReference type="Proteomes" id="UP001569414"/>
    </source>
</evidence>
<dbReference type="EMBL" id="JBGMEL010000006">
    <property type="protein sequence ID" value="MFA0790354.1"/>
    <property type="molecule type" value="Genomic_DNA"/>
</dbReference>
<keyword evidence="1" id="KW-0732">Signal</keyword>
<reference evidence="2 3" key="1">
    <citation type="submission" date="2024-08" db="EMBL/GenBank/DDBJ databases">
        <authorList>
            <person name="Ishaq N."/>
        </authorList>
    </citation>
    <scope>NUCLEOTIDE SEQUENCE [LARGE SCALE GENOMIC DNA]</scope>
    <source>
        <strain evidence="2 3">JCM 30400</strain>
    </source>
</reference>
<name>A0ABV4NMU4_9GAMM</name>
<sequence length="203" mass="21752">MKKHSFLFIMILIALAFTGFNTAAEEGKLKPLQNSEGIICSNEYVLCTSAPCIPDPRNPDSNAICQCDVNRGLNFGMSECKARIPVTDSTGVKKTVSTFSFAQAPTKPVLSCPEGKPWTDCLDQPCIVDPMNPLKAICTCKIVRDQPFVTFGGDCVSLTCDTGYWSGATLGSYVGASRQLMKAFGLDQTPAKYCAGAKPGVSE</sequence>
<evidence type="ECO:0000313" key="2">
    <source>
        <dbReference type="EMBL" id="MFA0790354.1"/>
    </source>
</evidence>
<dbReference type="Proteomes" id="UP001569414">
    <property type="component" value="Unassembled WGS sequence"/>
</dbReference>
<proteinExistence type="predicted"/>
<feature type="chain" id="PRO_5047380097" evidence="1">
    <location>
        <begin position="24"/>
        <end position="203"/>
    </location>
</feature>
<keyword evidence="3" id="KW-1185">Reference proteome</keyword>
<dbReference type="RefSeq" id="WP_371843138.1">
    <property type="nucleotide sequence ID" value="NZ_JBGMEL010000006.1"/>
</dbReference>
<protein>
    <submittedName>
        <fullName evidence="2">Uncharacterized protein</fullName>
    </submittedName>
</protein>
<feature type="signal peptide" evidence="1">
    <location>
        <begin position="1"/>
        <end position="23"/>
    </location>
</feature>